<dbReference type="EC" id="2.7.11.1" evidence="2"/>
<dbReference type="FunFam" id="3.30.200.20:FF:000542">
    <property type="entry name" value="Receptor-like serine/threonine-protein kinase At4g25390"/>
    <property type="match status" value="1"/>
</dbReference>
<evidence type="ECO:0000313" key="23">
    <source>
        <dbReference type="EMBL" id="KFK26217.1"/>
    </source>
</evidence>
<dbReference type="AlphaFoldDB" id="A0A087G8L5"/>
<evidence type="ECO:0000256" key="8">
    <source>
        <dbReference type="ARBA" id="ARBA00022729"/>
    </source>
</evidence>
<dbReference type="SUPFAM" id="SSF56112">
    <property type="entry name" value="Protein kinase-like (PK-like)"/>
    <property type="match status" value="1"/>
</dbReference>
<keyword evidence="5" id="KW-0433">Leucine-rich repeat</keyword>
<evidence type="ECO:0000256" key="17">
    <source>
        <dbReference type="ARBA" id="ARBA00048679"/>
    </source>
</evidence>
<keyword evidence="4" id="KW-0723">Serine/threonine-protein kinase</keyword>
<evidence type="ECO:0000256" key="13">
    <source>
        <dbReference type="ARBA" id="ARBA00022989"/>
    </source>
</evidence>
<evidence type="ECO:0000256" key="3">
    <source>
        <dbReference type="ARBA" id="ARBA00022475"/>
    </source>
</evidence>
<keyword evidence="10 18" id="KW-0547">Nucleotide-binding</keyword>
<feature type="compositionally biased region" description="Low complexity" evidence="19">
    <location>
        <begin position="894"/>
        <end position="908"/>
    </location>
</feature>
<evidence type="ECO:0000256" key="14">
    <source>
        <dbReference type="ARBA" id="ARBA00023136"/>
    </source>
</evidence>
<evidence type="ECO:0000256" key="5">
    <source>
        <dbReference type="ARBA" id="ARBA00022614"/>
    </source>
</evidence>
<dbReference type="GO" id="GO:0005524">
    <property type="term" value="F:ATP binding"/>
    <property type="evidence" value="ECO:0007669"/>
    <property type="project" value="UniProtKB-UniRule"/>
</dbReference>
<evidence type="ECO:0000256" key="11">
    <source>
        <dbReference type="ARBA" id="ARBA00022777"/>
    </source>
</evidence>
<dbReference type="Gramene" id="KFK26217">
    <property type="protein sequence ID" value="KFK26217"/>
    <property type="gene ID" value="AALP_AA8G217700"/>
</dbReference>
<dbReference type="PROSITE" id="PS50011">
    <property type="entry name" value="PROTEIN_KINASE_DOM"/>
    <property type="match status" value="1"/>
</dbReference>
<feature type="chain" id="PRO_5001821852" description="non-specific serine/threonine protein kinase" evidence="21">
    <location>
        <begin position="24"/>
        <end position="915"/>
    </location>
</feature>
<feature type="binding site" evidence="18">
    <location>
        <position position="640"/>
    </location>
    <ligand>
        <name>ATP</name>
        <dbReference type="ChEBI" id="CHEBI:30616"/>
    </ligand>
</feature>
<name>A0A087G8L5_ARAAL</name>
<protein>
    <recommendedName>
        <fullName evidence="2">non-specific serine/threonine protein kinase</fullName>
        <ecNumber evidence="2">2.7.11.1</ecNumber>
    </recommendedName>
</protein>
<dbReference type="InterPro" id="IPR011009">
    <property type="entry name" value="Kinase-like_dom_sf"/>
</dbReference>
<keyword evidence="13 20" id="KW-1133">Transmembrane helix</keyword>
<gene>
    <name evidence="23" type="ordered locus">AALP_Aa8g217700</name>
</gene>
<accession>A0A087G8L5</accession>
<keyword evidence="11" id="KW-0418">Kinase</keyword>
<keyword evidence="7 20" id="KW-0812">Transmembrane</keyword>
<evidence type="ECO:0000256" key="7">
    <source>
        <dbReference type="ARBA" id="ARBA00022692"/>
    </source>
</evidence>
<keyword evidence="8 21" id="KW-0732">Signal</keyword>
<dbReference type="Pfam" id="PF00069">
    <property type="entry name" value="Pkinase"/>
    <property type="match status" value="1"/>
</dbReference>
<evidence type="ECO:0000256" key="6">
    <source>
        <dbReference type="ARBA" id="ARBA00022679"/>
    </source>
</evidence>
<evidence type="ECO:0000256" key="2">
    <source>
        <dbReference type="ARBA" id="ARBA00012513"/>
    </source>
</evidence>
<feature type="region of interest" description="Disordered" evidence="19">
    <location>
        <begin position="890"/>
        <end position="915"/>
    </location>
</feature>
<dbReference type="FunFam" id="1.10.510.10:FF:000173">
    <property type="entry name" value="proline-rich receptor-like protein kinase PERK8"/>
    <property type="match status" value="1"/>
</dbReference>
<evidence type="ECO:0000256" key="19">
    <source>
        <dbReference type="SAM" id="MobiDB-lite"/>
    </source>
</evidence>
<keyword evidence="6" id="KW-0808">Transferase</keyword>
<dbReference type="Gene3D" id="3.80.10.10">
    <property type="entry name" value="Ribonuclease Inhibitor"/>
    <property type="match status" value="1"/>
</dbReference>
<dbReference type="EMBL" id="CM002876">
    <property type="protein sequence ID" value="KFK26217.1"/>
    <property type="molecule type" value="Genomic_DNA"/>
</dbReference>
<evidence type="ECO:0000256" key="1">
    <source>
        <dbReference type="ARBA" id="ARBA00004162"/>
    </source>
</evidence>
<comment type="catalytic activity">
    <reaction evidence="17">
        <text>L-seryl-[protein] + ATP = O-phospho-L-seryl-[protein] + ADP + H(+)</text>
        <dbReference type="Rhea" id="RHEA:17989"/>
        <dbReference type="Rhea" id="RHEA-COMP:9863"/>
        <dbReference type="Rhea" id="RHEA-COMP:11604"/>
        <dbReference type="ChEBI" id="CHEBI:15378"/>
        <dbReference type="ChEBI" id="CHEBI:29999"/>
        <dbReference type="ChEBI" id="CHEBI:30616"/>
        <dbReference type="ChEBI" id="CHEBI:83421"/>
        <dbReference type="ChEBI" id="CHEBI:456216"/>
        <dbReference type="EC" id="2.7.11.1"/>
    </reaction>
</comment>
<evidence type="ECO:0000256" key="9">
    <source>
        <dbReference type="ARBA" id="ARBA00022737"/>
    </source>
</evidence>
<evidence type="ECO:0000259" key="22">
    <source>
        <dbReference type="PROSITE" id="PS50011"/>
    </source>
</evidence>
<dbReference type="InterPro" id="IPR001611">
    <property type="entry name" value="Leu-rich_rpt"/>
</dbReference>
<dbReference type="GO" id="GO:0005886">
    <property type="term" value="C:plasma membrane"/>
    <property type="evidence" value="ECO:0007669"/>
    <property type="project" value="UniProtKB-SubCell"/>
</dbReference>
<dbReference type="InterPro" id="IPR032675">
    <property type="entry name" value="LRR_dom_sf"/>
</dbReference>
<dbReference type="eggNOG" id="ENOG502QQCZ">
    <property type="taxonomic scope" value="Eukaryota"/>
</dbReference>
<evidence type="ECO:0000256" key="10">
    <source>
        <dbReference type="ARBA" id="ARBA00022741"/>
    </source>
</evidence>
<evidence type="ECO:0000256" key="12">
    <source>
        <dbReference type="ARBA" id="ARBA00022840"/>
    </source>
</evidence>
<dbReference type="PANTHER" id="PTHR45631">
    <property type="entry name" value="OS07G0107800 PROTEIN-RELATED"/>
    <property type="match status" value="1"/>
</dbReference>
<dbReference type="Gene3D" id="1.10.510.10">
    <property type="entry name" value="Transferase(Phosphotransferase) domain 1"/>
    <property type="match status" value="1"/>
</dbReference>
<evidence type="ECO:0000256" key="4">
    <source>
        <dbReference type="ARBA" id="ARBA00022527"/>
    </source>
</evidence>
<sequence length="915" mass="101719">MSKFFSLPVTILIIFTIFAIVLKDEERWEEYGTSCLLWALLGAEERSGFLSISCGLPLGESFREESTNIKYISDEDIIHTGVVNRIKTSLQSQSERHTWYLRSFPQGTRNCYTLNLTRGGNYLIRAVFLHGGYDKNPSTKFDLHLGPNRWATVSTTKESTSETLEVIHQLPTDKLQVCLVKTHDSTPFISALELRKLNKDAYKIISPTKSLQNFFIADIGSVSNQPLRYKGDQYGAYVYGTDVYDRIWMPYNSKNWSPITTSNSVGTNNEYKPPEFAMITASVPTDPYAPLNISLTRLGQTSPIYIVMHFSEIEDIKSSDTREFEIFYNGRLINQPLSPKRLDSHTIYGGEELGPNAMGEYTISLQRTKNSTLPPLLNALEVYFVISLSQNGTSSKEVDAVFKIKSRYELNRIDWEGDPCAPQDYKWDGINCSYKHSEPPKIISLNLTASGLVGGILDSISNLTNLQLLDLSGNNLNGSIPEFLANIDTLTHIYLSSNQLSGSVPAKLLEKVKTGLVLLRIEGNPGLCSTTSCGNGDNERTIIIVIVAIAISIFVAAVFLVIIKRMRRANLEIQSTSDAADSNLEHMEQSSSPDLINNTFTYEYLAQATDDFSSTNIIGKGGFGFVYSGVLPDGRQVAIKQLKSDSLQGEQEFRAEIEIISRVHHKNLVSLIGHCSQGSHRLLVYEFISNNTLEFHLHAKGSPTLNWTQRKQIALDAARGLAYLHDDCNPKTIHRDIKAANILLDESYQAKVADFGLAKCCINSETHLSTRIMGTFGYLAPEYAASGKLTDKADVFSFGVVLLELITGRRPISNSQDETIIDWAKHRITKALNDGDFDGLVDPLLEDGFEISEMRTMVFCASSSIRHSAKLRPRMSQIVRALEGTMSLDDLTQGQSSDYSGENSSGSSTIIEGQQ</sequence>
<dbReference type="InterPro" id="IPR017441">
    <property type="entry name" value="Protein_kinase_ATP_BS"/>
</dbReference>
<dbReference type="Gene3D" id="3.30.200.20">
    <property type="entry name" value="Phosphorylase Kinase, domain 1"/>
    <property type="match status" value="1"/>
</dbReference>
<keyword evidence="15" id="KW-0675">Receptor</keyword>
<dbReference type="InterPro" id="IPR024788">
    <property type="entry name" value="Malectin-like_Carb-bd_dom"/>
</dbReference>
<evidence type="ECO:0000256" key="20">
    <source>
        <dbReference type="SAM" id="Phobius"/>
    </source>
</evidence>
<dbReference type="PANTHER" id="PTHR45631:SF184">
    <property type="entry name" value="PROTEIN KINASE DOMAIN-CONTAINING PROTEIN"/>
    <property type="match status" value="1"/>
</dbReference>
<comment type="subcellular location">
    <subcellularLocation>
        <location evidence="1">Cell membrane</location>
        <topology evidence="1">Single-pass membrane protein</topology>
    </subcellularLocation>
</comment>
<dbReference type="PROSITE" id="PS00107">
    <property type="entry name" value="PROTEIN_KINASE_ATP"/>
    <property type="match status" value="1"/>
</dbReference>
<feature type="domain" description="Protein kinase" evidence="22">
    <location>
        <begin position="612"/>
        <end position="886"/>
    </location>
</feature>
<proteinExistence type="predicted"/>
<evidence type="ECO:0000256" key="18">
    <source>
        <dbReference type="PROSITE-ProRule" id="PRU10141"/>
    </source>
</evidence>
<evidence type="ECO:0000313" key="24">
    <source>
        <dbReference type="Proteomes" id="UP000029120"/>
    </source>
</evidence>
<dbReference type="FunFam" id="3.80.10.10:FF:000129">
    <property type="entry name" value="Leucine-rich repeat receptor-like kinase"/>
    <property type="match status" value="1"/>
</dbReference>
<comment type="catalytic activity">
    <reaction evidence="16">
        <text>L-threonyl-[protein] + ATP = O-phospho-L-threonyl-[protein] + ADP + H(+)</text>
        <dbReference type="Rhea" id="RHEA:46608"/>
        <dbReference type="Rhea" id="RHEA-COMP:11060"/>
        <dbReference type="Rhea" id="RHEA-COMP:11605"/>
        <dbReference type="ChEBI" id="CHEBI:15378"/>
        <dbReference type="ChEBI" id="CHEBI:30013"/>
        <dbReference type="ChEBI" id="CHEBI:30616"/>
        <dbReference type="ChEBI" id="CHEBI:61977"/>
        <dbReference type="ChEBI" id="CHEBI:456216"/>
        <dbReference type="EC" id="2.7.11.1"/>
    </reaction>
</comment>
<dbReference type="OrthoDB" id="1060858at2759"/>
<feature type="transmembrane region" description="Helical" evidence="20">
    <location>
        <begin position="542"/>
        <end position="563"/>
    </location>
</feature>
<reference evidence="24" key="1">
    <citation type="journal article" date="2015" name="Nat. Plants">
        <title>Genome expansion of Arabis alpina linked with retrotransposition and reduced symmetric DNA methylation.</title>
        <authorList>
            <person name="Willing E.M."/>
            <person name="Rawat V."/>
            <person name="Mandakova T."/>
            <person name="Maumus F."/>
            <person name="James G.V."/>
            <person name="Nordstroem K.J."/>
            <person name="Becker C."/>
            <person name="Warthmann N."/>
            <person name="Chica C."/>
            <person name="Szarzynska B."/>
            <person name="Zytnicki M."/>
            <person name="Albani M.C."/>
            <person name="Kiefer C."/>
            <person name="Bergonzi S."/>
            <person name="Castaings L."/>
            <person name="Mateos J.L."/>
            <person name="Berns M.C."/>
            <person name="Bujdoso N."/>
            <person name="Piofczyk T."/>
            <person name="de Lorenzo L."/>
            <person name="Barrero-Sicilia C."/>
            <person name="Mateos I."/>
            <person name="Piednoel M."/>
            <person name="Hagmann J."/>
            <person name="Chen-Min-Tao R."/>
            <person name="Iglesias-Fernandez R."/>
            <person name="Schuster S.C."/>
            <person name="Alonso-Blanco C."/>
            <person name="Roudier F."/>
            <person name="Carbonero P."/>
            <person name="Paz-Ares J."/>
            <person name="Davis S.J."/>
            <person name="Pecinka A."/>
            <person name="Quesneville H."/>
            <person name="Colot V."/>
            <person name="Lysak M.A."/>
            <person name="Weigel D."/>
            <person name="Coupland G."/>
            <person name="Schneeberger K."/>
        </authorList>
    </citation>
    <scope>NUCLEOTIDE SEQUENCE [LARGE SCALE GENOMIC DNA]</scope>
    <source>
        <strain evidence="24">cv. Pajares</strain>
    </source>
</reference>
<keyword evidence="12 18" id="KW-0067">ATP-binding</keyword>
<organism evidence="23 24">
    <name type="scientific">Arabis alpina</name>
    <name type="common">Alpine rock-cress</name>
    <dbReference type="NCBI Taxonomy" id="50452"/>
    <lineage>
        <taxon>Eukaryota</taxon>
        <taxon>Viridiplantae</taxon>
        <taxon>Streptophyta</taxon>
        <taxon>Embryophyta</taxon>
        <taxon>Tracheophyta</taxon>
        <taxon>Spermatophyta</taxon>
        <taxon>Magnoliopsida</taxon>
        <taxon>eudicotyledons</taxon>
        <taxon>Gunneridae</taxon>
        <taxon>Pentapetalae</taxon>
        <taxon>rosids</taxon>
        <taxon>malvids</taxon>
        <taxon>Brassicales</taxon>
        <taxon>Brassicaceae</taxon>
        <taxon>Arabideae</taxon>
        <taxon>Arabis</taxon>
    </lineage>
</organism>
<feature type="signal peptide" evidence="21">
    <location>
        <begin position="1"/>
        <end position="23"/>
    </location>
</feature>
<keyword evidence="3" id="KW-1003">Cell membrane</keyword>
<dbReference type="OMA" id="CINSETH"/>
<dbReference type="GO" id="GO:0004674">
    <property type="term" value="F:protein serine/threonine kinase activity"/>
    <property type="evidence" value="ECO:0007669"/>
    <property type="project" value="UniProtKB-KW"/>
</dbReference>
<dbReference type="Pfam" id="PF00560">
    <property type="entry name" value="LRR_1"/>
    <property type="match status" value="1"/>
</dbReference>
<dbReference type="CDD" id="cd14066">
    <property type="entry name" value="STKc_IRAK"/>
    <property type="match status" value="1"/>
</dbReference>
<evidence type="ECO:0000256" key="15">
    <source>
        <dbReference type="ARBA" id="ARBA00023170"/>
    </source>
</evidence>
<dbReference type="Pfam" id="PF12819">
    <property type="entry name" value="Malectin_like"/>
    <property type="match status" value="1"/>
</dbReference>
<dbReference type="InterPro" id="IPR000719">
    <property type="entry name" value="Prot_kinase_dom"/>
</dbReference>
<keyword evidence="14 20" id="KW-0472">Membrane</keyword>
<dbReference type="SUPFAM" id="SSF52058">
    <property type="entry name" value="L domain-like"/>
    <property type="match status" value="1"/>
</dbReference>
<dbReference type="Proteomes" id="UP000029120">
    <property type="component" value="Chromosome 8"/>
</dbReference>
<evidence type="ECO:0000256" key="21">
    <source>
        <dbReference type="SAM" id="SignalP"/>
    </source>
</evidence>
<keyword evidence="24" id="KW-1185">Reference proteome</keyword>
<evidence type="ECO:0000256" key="16">
    <source>
        <dbReference type="ARBA" id="ARBA00047899"/>
    </source>
</evidence>
<keyword evidence="9" id="KW-0677">Repeat</keyword>
<dbReference type="SMART" id="SM00220">
    <property type="entry name" value="S_TKc"/>
    <property type="match status" value="1"/>
</dbReference>